<evidence type="ECO:0000256" key="6">
    <source>
        <dbReference type="ARBA" id="ARBA00023224"/>
    </source>
</evidence>
<evidence type="ECO:0000256" key="5">
    <source>
        <dbReference type="ARBA" id="ARBA00023136"/>
    </source>
</evidence>
<dbReference type="Proteomes" id="UP000242850">
    <property type="component" value="Unassembled WGS sequence"/>
</dbReference>
<proteinExistence type="inferred from homology"/>
<dbReference type="SUPFAM" id="SSF58104">
    <property type="entry name" value="Methyl-accepting chemotaxis protein (MCP) signaling domain"/>
    <property type="match status" value="1"/>
</dbReference>
<dbReference type="RefSeq" id="WP_103896570.1">
    <property type="nucleotide sequence ID" value="NZ_FNUK01000025.1"/>
</dbReference>
<keyword evidence="3 9" id="KW-0812">Transmembrane</keyword>
<accession>A0A1H5X3R6</accession>
<dbReference type="SUPFAM" id="SSF103190">
    <property type="entry name" value="Sensory domain-like"/>
    <property type="match status" value="1"/>
</dbReference>
<dbReference type="PROSITE" id="PS50885">
    <property type="entry name" value="HAMP"/>
    <property type="match status" value="1"/>
</dbReference>
<evidence type="ECO:0000256" key="9">
    <source>
        <dbReference type="SAM" id="Phobius"/>
    </source>
</evidence>
<keyword evidence="5 9" id="KW-0472">Membrane</keyword>
<dbReference type="InterPro" id="IPR004089">
    <property type="entry name" value="MCPsignal_dom"/>
</dbReference>
<dbReference type="InterPro" id="IPR029151">
    <property type="entry name" value="Sensor-like_sf"/>
</dbReference>
<evidence type="ECO:0000256" key="8">
    <source>
        <dbReference type="PROSITE-ProRule" id="PRU00284"/>
    </source>
</evidence>
<dbReference type="CDD" id="cd11386">
    <property type="entry name" value="MCP_signal"/>
    <property type="match status" value="1"/>
</dbReference>
<evidence type="ECO:0000256" key="3">
    <source>
        <dbReference type="ARBA" id="ARBA00022692"/>
    </source>
</evidence>
<dbReference type="GO" id="GO:0005886">
    <property type="term" value="C:plasma membrane"/>
    <property type="evidence" value="ECO:0007669"/>
    <property type="project" value="UniProtKB-SubCell"/>
</dbReference>
<gene>
    <name evidence="12" type="ORF">SAMN05660865_01652</name>
</gene>
<dbReference type="Pfam" id="PF00672">
    <property type="entry name" value="HAMP"/>
    <property type="match status" value="1"/>
</dbReference>
<evidence type="ECO:0000313" key="12">
    <source>
        <dbReference type="EMBL" id="SEG06203.1"/>
    </source>
</evidence>
<evidence type="ECO:0000256" key="4">
    <source>
        <dbReference type="ARBA" id="ARBA00022989"/>
    </source>
</evidence>
<evidence type="ECO:0000256" key="7">
    <source>
        <dbReference type="ARBA" id="ARBA00029447"/>
    </source>
</evidence>
<dbReference type="PANTHER" id="PTHR32089:SF112">
    <property type="entry name" value="LYSOZYME-LIKE PROTEIN-RELATED"/>
    <property type="match status" value="1"/>
</dbReference>
<name>A0A1H5X3R6_9CLOT</name>
<dbReference type="SMART" id="SM00283">
    <property type="entry name" value="MA"/>
    <property type="match status" value="1"/>
</dbReference>
<feature type="domain" description="HAMP" evidence="11">
    <location>
        <begin position="314"/>
        <end position="369"/>
    </location>
</feature>
<keyword evidence="2" id="KW-1003">Cell membrane</keyword>
<dbReference type="EMBL" id="FNUK01000025">
    <property type="protein sequence ID" value="SEG06203.1"/>
    <property type="molecule type" value="Genomic_DNA"/>
</dbReference>
<dbReference type="AlphaFoldDB" id="A0A1H5X3R6"/>
<dbReference type="Gene3D" id="1.10.287.950">
    <property type="entry name" value="Methyl-accepting chemotaxis protein"/>
    <property type="match status" value="1"/>
</dbReference>
<dbReference type="InterPro" id="IPR003660">
    <property type="entry name" value="HAMP_dom"/>
</dbReference>
<evidence type="ECO:0000259" key="10">
    <source>
        <dbReference type="PROSITE" id="PS50111"/>
    </source>
</evidence>
<dbReference type="PROSITE" id="PS50111">
    <property type="entry name" value="CHEMOTAXIS_TRANSDUC_2"/>
    <property type="match status" value="1"/>
</dbReference>
<organism evidence="12 13">
    <name type="scientific">Caloramator fervidus</name>
    <dbReference type="NCBI Taxonomy" id="29344"/>
    <lineage>
        <taxon>Bacteria</taxon>
        <taxon>Bacillati</taxon>
        <taxon>Bacillota</taxon>
        <taxon>Clostridia</taxon>
        <taxon>Eubacteriales</taxon>
        <taxon>Clostridiaceae</taxon>
        <taxon>Caloramator</taxon>
    </lineage>
</organism>
<comment type="subcellular location">
    <subcellularLocation>
        <location evidence="1">Cell membrane</location>
        <topology evidence="1">Multi-pass membrane protein</topology>
    </subcellularLocation>
</comment>
<dbReference type="Pfam" id="PF17203">
    <property type="entry name" value="sCache_3_2"/>
    <property type="match status" value="1"/>
</dbReference>
<evidence type="ECO:0000259" key="11">
    <source>
        <dbReference type="PROSITE" id="PS50885"/>
    </source>
</evidence>
<dbReference type="Gene3D" id="1.10.8.500">
    <property type="entry name" value="HAMP domain in histidine kinase"/>
    <property type="match status" value="1"/>
</dbReference>
<protein>
    <submittedName>
        <fullName evidence="12">Methyl-accepting chemotaxis protein</fullName>
    </submittedName>
</protein>
<comment type="similarity">
    <text evidence="7">Belongs to the methyl-accepting chemotaxis (MCP) protein family.</text>
</comment>
<dbReference type="Pfam" id="PF00015">
    <property type="entry name" value="MCPsignal"/>
    <property type="match status" value="1"/>
</dbReference>
<feature type="transmembrane region" description="Helical" evidence="9">
    <location>
        <begin position="291"/>
        <end position="320"/>
    </location>
</feature>
<feature type="domain" description="Methyl-accepting transducer" evidence="10">
    <location>
        <begin position="388"/>
        <end position="645"/>
    </location>
</feature>
<dbReference type="Gene3D" id="3.30.450.20">
    <property type="entry name" value="PAS domain"/>
    <property type="match status" value="1"/>
</dbReference>
<dbReference type="GO" id="GO:0007165">
    <property type="term" value="P:signal transduction"/>
    <property type="evidence" value="ECO:0007669"/>
    <property type="project" value="UniProtKB-KW"/>
</dbReference>
<dbReference type="SMART" id="SM00304">
    <property type="entry name" value="HAMP"/>
    <property type="match status" value="1"/>
</dbReference>
<feature type="transmembrane region" description="Helical" evidence="9">
    <location>
        <begin position="12"/>
        <end position="36"/>
    </location>
</feature>
<sequence>MKKFKLNSIRVRLITLPLIVILMSITIVGAITSYIARQSLLNQMKQDGFAILEDVAKRIEENTKAMEVINNTLDDRIKMVGNIVIRNKTNLSNEFLRSLAKDLNVDEINWFYNGEIINSNFDDYVGWKAPKDHAAYKFLVSNDKFLSEDIRKDAVSGEYKKYGYVKDKDGYFVQVGINATKVKALTEKFSYQRIVEDIASKENIVYALFIDKNLKVVAHSDKERIGIQLTDEGSKAAAVDGKPYSSEYFYEAQKINVYDVLLPVYVDGKHIGAIDIGFSMAHVYKTISKNIITFVCVGIFVFMLLAFTLYTSSTLVVNIIKKLENDMRTLAQGDFTIKVPENVLKRKDEFGEIAHAVDHMLKSIREMIREVKENVNNVLSQSENLSAVSEEMASSSQEVAKTMQQVAEGSTSQANDLQEIVSLMQSLTNAIENAYKKLSTVKQEAESTTSKANIGKHEMDKLIKSIEDIKGSFEVVINKVSNLTNSVKEISNITNVINAISEQTNLLALNAAIEAARAGEAGRGFAVVADEVRKLAEESKRSTAEIVNLISSIQLDTEEVIKTSKEVETFIEAQTSVVENTLKSFEDILESVENIAPLMDSTYKEMDEVINSKDKVLGKVEAVSAVTQQNSAATEEVAASAEELSASSQEVAATAQSLSSMAMNLSSMVNKFKIEE</sequence>
<evidence type="ECO:0000256" key="1">
    <source>
        <dbReference type="ARBA" id="ARBA00004651"/>
    </source>
</evidence>
<dbReference type="CDD" id="cd06225">
    <property type="entry name" value="HAMP"/>
    <property type="match status" value="1"/>
</dbReference>
<evidence type="ECO:0000313" key="13">
    <source>
        <dbReference type="Proteomes" id="UP000242850"/>
    </source>
</evidence>
<evidence type="ECO:0000256" key="2">
    <source>
        <dbReference type="ARBA" id="ARBA00022475"/>
    </source>
</evidence>
<dbReference type="OrthoDB" id="369336at2"/>
<keyword evidence="13" id="KW-1185">Reference proteome</keyword>
<reference evidence="13" key="1">
    <citation type="submission" date="2016-10" db="EMBL/GenBank/DDBJ databases">
        <authorList>
            <person name="Varghese N."/>
            <person name="Submissions S."/>
        </authorList>
    </citation>
    <scope>NUCLEOTIDE SEQUENCE [LARGE SCALE GENOMIC DNA]</scope>
    <source>
        <strain evidence="13">DSM 5463</strain>
    </source>
</reference>
<dbReference type="InterPro" id="IPR033463">
    <property type="entry name" value="sCache_3"/>
</dbReference>
<keyword evidence="4 9" id="KW-1133">Transmembrane helix</keyword>
<keyword evidence="6 8" id="KW-0807">Transducer</keyword>
<dbReference type="PANTHER" id="PTHR32089">
    <property type="entry name" value="METHYL-ACCEPTING CHEMOTAXIS PROTEIN MCPB"/>
    <property type="match status" value="1"/>
</dbReference>